<dbReference type="EMBL" id="JBCEWA010000003">
    <property type="protein sequence ID" value="MEL5987638.1"/>
    <property type="molecule type" value="Genomic_DNA"/>
</dbReference>
<gene>
    <name evidence="13" type="primary">atpC</name>
    <name evidence="18" type="ORF">AAF454_04350</name>
</gene>
<feature type="domain" description="ATP synthase F1 complex delta/epsilon subunit N-terminal" evidence="17">
    <location>
        <begin position="6"/>
        <end position="82"/>
    </location>
</feature>
<feature type="domain" description="ATP synthase epsilon subunit C-terminal" evidence="16">
    <location>
        <begin position="86"/>
        <end position="131"/>
    </location>
</feature>
<evidence type="ECO:0000256" key="1">
    <source>
        <dbReference type="ARBA" id="ARBA00003543"/>
    </source>
</evidence>
<dbReference type="PANTHER" id="PTHR13822">
    <property type="entry name" value="ATP SYNTHASE DELTA/EPSILON CHAIN"/>
    <property type="match status" value="1"/>
</dbReference>
<feature type="coiled-coil region" evidence="15">
    <location>
        <begin position="90"/>
        <end position="134"/>
    </location>
</feature>
<dbReference type="NCBIfam" id="NF001846">
    <property type="entry name" value="PRK00571.1-3"/>
    <property type="match status" value="1"/>
</dbReference>
<evidence type="ECO:0000256" key="3">
    <source>
        <dbReference type="ARBA" id="ARBA00005712"/>
    </source>
</evidence>
<dbReference type="Proteomes" id="UP001398420">
    <property type="component" value="Unassembled WGS sequence"/>
</dbReference>
<dbReference type="SUPFAM" id="SSF46604">
    <property type="entry name" value="Epsilon subunit of F1F0-ATP synthase C-terminal domain"/>
    <property type="match status" value="1"/>
</dbReference>
<evidence type="ECO:0000256" key="12">
    <source>
        <dbReference type="ARBA" id="ARBA00031795"/>
    </source>
</evidence>
<evidence type="ECO:0000256" key="6">
    <source>
        <dbReference type="ARBA" id="ARBA00022781"/>
    </source>
</evidence>
<comment type="subcellular location">
    <subcellularLocation>
        <location evidence="2 13">Cell membrane</location>
        <topology evidence="2 13">Peripheral membrane protein</topology>
    </subcellularLocation>
</comment>
<comment type="caution">
    <text evidence="18">The sequence shown here is derived from an EMBL/GenBank/DDBJ whole genome shotgun (WGS) entry which is preliminary data.</text>
</comment>
<keyword evidence="7 13" id="KW-0406">Ion transport</keyword>
<evidence type="ECO:0000256" key="5">
    <source>
        <dbReference type="ARBA" id="ARBA00022448"/>
    </source>
</evidence>
<keyword evidence="13" id="KW-1003">Cell membrane</keyword>
<proteinExistence type="inferred from homology"/>
<evidence type="ECO:0000259" key="17">
    <source>
        <dbReference type="Pfam" id="PF02823"/>
    </source>
</evidence>
<keyword evidence="15" id="KW-0175">Coiled coil</keyword>
<keyword evidence="5 13" id="KW-0813">Transport</keyword>
<evidence type="ECO:0000256" key="15">
    <source>
        <dbReference type="SAM" id="Coils"/>
    </source>
</evidence>
<organism evidence="18 19">
    <name type="scientific">Kurthia gibsonii</name>
    <dbReference type="NCBI Taxonomy" id="33946"/>
    <lineage>
        <taxon>Bacteria</taxon>
        <taxon>Bacillati</taxon>
        <taxon>Bacillota</taxon>
        <taxon>Bacilli</taxon>
        <taxon>Bacillales</taxon>
        <taxon>Caryophanaceae</taxon>
        <taxon>Kurthia</taxon>
    </lineage>
</organism>
<dbReference type="Pfam" id="PF02823">
    <property type="entry name" value="ATP-synt_DE_N"/>
    <property type="match status" value="1"/>
</dbReference>
<dbReference type="NCBIfam" id="NF009980">
    <property type="entry name" value="PRK13446.1"/>
    <property type="match status" value="1"/>
</dbReference>
<dbReference type="Gene3D" id="1.20.5.440">
    <property type="entry name" value="ATP synthase delta/epsilon subunit, C-terminal domain"/>
    <property type="match status" value="1"/>
</dbReference>
<dbReference type="RefSeq" id="WP_087682510.1">
    <property type="nucleotide sequence ID" value="NZ_CP147847.1"/>
</dbReference>
<name>A0ABU9LKU3_9BACL</name>
<sequence>MKTTVVNIVTPDGPVYDSEVSMVSVRTTGGEMGILPGHIPTVAPLEVGVVRLKKDKTTDLVAVSGGFVEIRGDKVSILSPSAEPADSIDLARAKEALQRAEKHLAAKQDKNTDFKRAEAALKRAMNRINVKEGNI</sequence>
<evidence type="ECO:0000256" key="13">
    <source>
        <dbReference type="HAMAP-Rule" id="MF_00530"/>
    </source>
</evidence>
<accession>A0ABU9LKU3</accession>
<protein>
    <recommendedName>
        <fullName evidence="4 13">ATP synthase epsilon chain</fullName>
    </recommendedName>
    <alternativeName>
        <fullName evidence="12 13">ATP synthase F1 sector epsilon subunit</fullName>
    </alternativeName>
    <alternativeName>
        <fullName evidence="11 13">F-ATPase epsilon subunit</fullName>
    </alternativeName>
</protein>
<evidence type="ECO:0000256" key="4">
    <source>
        <dbReference type="ARBA" id="ARBA00014480"/>
    </source>
</evidence>
<evidence type="ECO:0000259" key="16">
    <source>
        <dbReference type="Pfam" id="PF00401"/>
    </source>
</evidence>
<dbReference type="SUPFAM" id="SSF51344">
    <property type="entry name" value="Epsilon subunit of F1F0-ATP synthase N-terminal domain"/>
    <property type="match status" value="1"/>
</dbReference>
<keyword evidence="6 13" id="KW-0375">Hydrogen ion transport</keyword>
<evidence type="ECO:0000256" key="7">
    <source>
        <dbReference type="ARBA" id="ARBA00023065"/>
    </source>
</evidence>
<keyword evidence="9 13" id="KW-0139">CF(1)</keyword>
<keyword evidence="19" id="KW-1185">Reference proteome</keyword>
<dbReference type="Pfam" id="PF00401">
    <property type="entry name" value="ATP-synt_DE"/>
    <property type="match status" value="1"/>
</dbReference>
<dbReference type="NCBIfam" id="TIGR01216">
    <property type="entry name" value="ATP_synt_epsi"/>
    <property type="match status" value="1"/>
</dbReference>
<evidence type="ECO:0000256" key="14">
    <source>
        <dbReference type="RuleBase" id="RU003656"/>
    </source>
</evidence>
<dbReference type="InterPro" id="IPR020546">
    <property type="entry name" value="ATP_synth_F1_dsu/esu_N"/>
</dbReference>
<evidence type="ECO:0000256" key="8">
    <source>
        <dbReference type="ARBA" id="ARBA00023136"/>
    </source>
</evidence>
<dbReference type="CDD" id="cd12152">
    <property type="entry name" value="F1-ATPase_delta"/>
    <property type="match status" value="1"/>
</dbReference>
<reference evidence="18 19" key="1">
    <citation type="submission" date="2024-04" db="EMBL/GenBank/DDBJ databases">
        <authorList>
            <person name="Wu Y.S."/>
            <person name="Zhang L."/>
        </authorList>
    </citation>
    <scope>NUCLEOTIDE SEQUENCE [LARGE SCALE GENOMIC DNA]</scope>
    <source>
        <strain evidence="18 19">KG-01</strain>
    </source>
</reference>
<evidence type="ECO:0000256" key="2">
    <source>
        <dbReference type="ARBA" id="ARBA00004202"/>
    </source>
</evidence>
<dbReference type="InterPro" id="IPR001469">
    <property type="entry name" value="ATP_synth_F1_dsu/esu"/>
</dbReference>
<comment type="function">
    <text evidence="1 13">Produces ATP from ADP in the presence of a proton gradient across the membrane.</text>
</comment>
<dbReference type="InterPro" id="IPR036794">
    <property type="entry name" value="ATP_F1_dsu/esu_C_sf"/>
</dbReference>
<evidence type="ECO:0000256" key="11">
    <source>
        <dbReference type="ARBA" id="ARBA00030215"/>
    </source>
</evidence>
<dbReference type="HAMAP" id="MF_00530">
    <property type="entry name" value="ATP_synth_epsil_bac"/>
    <property type="match status" value="1"/>
</dbReference>
<comment type="subunit">
    <text evidence="13 14">F-type ATPases have 2 components, CF(1) - the catalytic core - and CF(0) - the membrane proton channel. CF(1) has five subunits: alpha(3), beta(3), gamma(1), delta(1), epsilon(1). CF(0) has three main subunits: a, b and c.</text>
</comment>
<dbReference type="PANTHER" id="PTHR13822:SF10">
    <property type="entry name" value="ATP SYNTHASE EPSILON CHAIN, CHLOROPLASTIC"/>
    <property type="match status" value="1"/>
</dbReference>
<evidence type="ECO:0000256" key="10">
    <source>
        <dbReference type="ARBA" id="ARBA00023310"/>
    </source>
</evidence>
<dbReference type="InterPro" id="IPR020547">
    <property type="entry name" value="ATP_synth_F1_esu_C"/>
</dbReference>
<keyword evidence="8 13" id="KW-0472">Membrane</keyword>
<evidence type="ECO:0000256" key="9">
    <source>
        <dbReference type="ARBA" id="ARBA00023196"/>
    </source>
</evidence>
<evidence type="ECO:0000313" key="18">
    <source>
        <dbReference type="EMBL" id="MEL5987638.1"/>
    </source>
</evidence>
<dbReference type="InterPro" id="IPR036771">
    <property type="entry name" value="ATPsynth_dsu/esu_N"/>
</dbReference>
<evidence type="ECO:0000313" key="19">
    <source>
        <dbReference type="Proteomes" id="UP001398420"/>
    </source>
</evidence>
<keyword evidence="10 13" id="KW-0066">ATP synthesis</keyword>
<dbReference type="Gene3D" id="2.60.15.10">
    <property type="entry name" value="F0F1 ATP synthase delta/epsilon subunit, N-terminal"/>
    <property type="match status" value="1"/>
</dbReference>
<comment type="similarity">
    <text evidence="3 13 14">Belongs to the ATPase epsilon chain family.</text>
</comment>